<accession>Q2QY57</accession>
<reference evidence="3" key="3">
    <citation type="submission" date="2006-01" db="EMBL/GenBank/DDBJ databases">
        <authorList>
            <person name="Buell R."/>
        </authorList>
    </citation>
    <scope>NUCLEOTIDE SEQUENCE</scope>
</reference>
<sequence length="99" mass="10459">MAPCFMLLLGACLLGCNLRHLEANPSSPTVTRGMPPNHAGSWNGEGQGGLAHFGGRVTRVRRGDGKRGARARARCCQGLKARGAEAPCHDVDGATRHKE</sequence>
<evidence type="ECO:0000256" key="1">
    <source>
        <dbReference type="SAM" id="MobiDB-lite"/>
    </source>
</evidence>
<dbReference type="AlphaFoldDB" id="Q2QY57"/>
<reference evidence="3" key="1">
    <citation type="journal article" date="2005" name="BMC Biol.">
        <title>The sequence of rice chromosomes 11 and 12, rich in disease resistance genes and recent gene duplications.</title>
        <authorList>
            <consortium name="The rice chromosomes 11 and 12 sequencing consortia"/>
        </authorList>
    </citation>
    <scope>NUCLEOTIDE SEQUENCE [LARGE SCALE GENOMIC DNA]</scope>
</reference>
<feature type="region of interest" description="Disordered" evidence="1">
    <location>
        <begin position="26"/>
        <end position="52"/>
    </location>
</feature>
<keyword evidence="2" id="KW-0732">Signal</keyword>
<feature type="chain" id="PRO_5004214341" description="Secreted protein" evidence="2">
    <location>
        <begin position="24"/>
        <end position="99"/>
    </location>
</feature>
<feature type="compositionally biased region" description="Gly residues" evidence="1">
    <location>
        <begin position="43"/>
        <end position="52"/>
    </location>
</feature>
<feature type="signal peptide" evidence="2">
    <location>
        <begin position="1"/>
        <end position="23"/>
    </location>
</feature>
<proteinExistence type="predicted"/>
<name>Q2QY57_ORYSJ</name>
<reference evidence="3" key="2">
    <citation type="submission" date="2005-04" db="EMBL/GenBank/DDBJ databases">
        <authorList>
            <person name="Buell C.R."/>
            <person name="Wing R.A."/>
            <person name="McCombie W.A."/>
            <person name="Ouyang S."/>
        </authorList>
    </citation>
    <scope>NUCLEOTIDE SEQUENCE</scope>
</reference>
<evidence type="ECO:0000313" key="3">
    <source>
        <dbReference type="EMBL" id="ABA96403.2"/>
    </source>
</evidence>
<protein>
    <recommendedName>
        <fullName evidence="4">Secreted protein</fullName>
    </recommendedName>
</protein>
<dbReference type="EMBL" id="DP000011">
    <property type="protein sequence ID" value="ABA96403.2"/>
    <property type="molecule type" value="Genomic_DNA"/>
</dbReference>
<evidence type="ECO:0008006" key="4">
    <source>
        <dbReference type="Google" id="ProtNLM"/>
    </source>
</evidence>
<gene>
    <name evidence="3" type="ordered locus">LOC_Os12g03780</name>
</gene>
<evidence type="ECO:0000256" key="2">
    <source>
        <dbReference type="SAM" id="SignalP"/>
    </source>
</evidence>
<organism evidence="3">
    <name type="scientific">Oryza sativa subsp. japonica</name>
    <name type="common">Rice</name>
    <dbReference type="NCBI Taxonomy" id="39947"/>
    <lineage>
        <taxon>Eukaryota</taxon>
        <taxon>Viridiplantae</taxon>
        <taxon>Streptophyta</taxon>
        <taxon>Embryophyta</taxon>
        <taxon>Tracheophyta</taxon>
        <taxon>Spermatophyta</taxon>
        <taxon>Magnoliopsida</taxon>
        <taxon>Liliopsida</taxon>
        <taxon>Poales</taxon>
        <taxon>Poaceae</taxon>
        <taxon>BOP clade</taxon>
        <taxon>Oryzoideae</taxon>
        <taxon>Oryzeae</taxon>
        <taxon>Oryzinae</taxon>
        <taxon>Oryza</taxon>
        <taxon>Oryza sativa</taxon>
    </lineage>
</organism>